<evidence type="ECO:0000256" key="4">
    <source>
        <dbReference type="ARBA" id="ARBA00022723"/>
    </source>
</evidence>
<evidence type="ECO:0000313" key="8">
    <source>
        <dbReference type="Proteomes" id="UP001162483"/>
    </source>
</evidence>
<name>A0ABN9BX89_9NEOB</name>
<dbReference type="InterPro" id="IPR002401">
    <property type="entry name" value="Cyt_P450_E_grp-I"/>
</dbReference>
<dbReference type="PANTHER" id="PTHR24300:SF302">
    <property type="entry name" value="CYTOCHROME P450"/>
    <property type="match status" value="1"/>
</dbReference>
<evidence type="ECO:0000256" key="6">
    <source>
        <dbReference type="RuleBase" id="RU000461"/>
    </source>
</evidence>
<keyword evidence="3 6" id="KW-0349">Heme</keyword>
<comment type="caution">
    <text evidence="7">The sequence shown here is derived from an EMBL/GenBank/DDBJ whole genome shotgun (WGS) entry which is preliminary data.</text>
</comment>
<organism evidence="7 8">
    <name type="scientific">Staurois parvus</name>
    <dbReference type="NCBI Taxonomy" id="386267"/>
    <lineage>
        <taxon>Eukaryota</taxon>
        <taxon>Metazoa</taxon>
        <taxon>Chordata</taxon>
        <taxon>Craniata</taxon>
        <taxon>Vertebrata</taxon>
        <taxon>Euteleostomi</taxon>
        <taxon>Amphibia</taxon>
        <taxon>Batrachia</taxon>
        <taxon>Anura</taxon>
        <taxon>Neobatrachia</taxon>
        <taxon>Ranoidea</taxon>
        <taxon>Ranidae</taxon>
        <taxon>Staurois</taxon>
    </lineage>
</organism>
<dbReference type="InterPro" id="IPR036396">
    <property type="entry name" value="Cyt_P450_sf"/>
</dbReference>
<accession>A0ABN9BX89</accession>
<gene>
    <name evidence="7" type="ORF">SPARVUS_LOCUS3792192</name>
</gene>
<dbReference type="EMBL" id="CATNWA010006282">
    <property type="protein sequence ID" value="CAI9551806.1"/>
    <property type="molecule type" value="Genomic_DNA"/>
</dbReference>
<keyword evidence="8" id="KW-1185">Reference proteome</keyword>
<evidence type="ECO:0000313" key="7">
    <source>
        <dbReference type="EMBL" id="CAI9551806.1"/>
    </source>
</evidence>
<proteinExistence type="inferred from homology"/>
<evidence type="ECO:0008006" key="9">
    <source>
        <dbReference type="Google" id="ProtNLM"/>
    </source>
</evidence>
<evidence type="ECO:0000256" key="2">
    <source>
        <dbReference type="ARBA" id="ARBA00010617"/>
    </source>
</evidence>
<dbReference type="PANTHER" id="PTHR24300">
    <property type="entry name" value="CYTOCHROME P450 508A4-RELATED"/>
    <property type="match status" value="1"/>
</dbReference>
<protein>
    <recommendedName>
        <fullName evidence="9">Cytochrome P450</fullName>
    </recommendedName>
</protein>
<dbReference type="PRINTS" id="PR00385">
    <property type="entry name" value="P450"/>
</dbReference>
<dbReference type="SUPFAM" id="SSF48264">
    <property type="entry name" value="Cytochrome P450"/>
    <property type="match status" value="1"/>
</dbReference>
<sequence length="256" mass="29474">MQNIEDIHNFLKTEFVEHLKGLDRDDQRGLIDAFLVKQEEKLDPNTYFHEMNLLSTVTSLFMAGTETTSSTIRWALSYMIQYPDIQKRVHEEIDRVIGMSQPRIDHRKNMPYTNAVIHETQRFANIVPLNLPRETTSDLTFQGYHLPKGTYIVPLLESVLYDKTQFERPELFYPEHFLDAQGAFVKKAAFIPFSAGRRSCPGETLAKMELFLFFTSLMQKFTFHAAPGVKNFNVKPSVGLTIAPVAPKMCCVLRSY</sequence>
<dbReference type="PRINTS" id="PR00463">
    <property type="entry name" value="EP450I"/>
</dbReference>
<dbReference type="Pfam" id="PF00067">
    <property type="entry name" value="p450"/>
    <property type="match status" value="1"/>
</dbReference>
<dbReference type="PROSITE" id="PS00086">
    <property type="entry name" value="CYTOCHROME_P450"/>
    <property type="match status" value="1"/>
</dbReference>
<comment type="cofactor">
    <cofactor evidence="1">
        <name>heme</name>
        <dbReference type="ChEBI" id="CHEBI:30413"/>
    </cofactor>
</comment>
<keyword evidence="6" id="KW-0560">Oxidoreductase</keyword>
<keyword evidence="6" id="KW-0503">Monooxygenase</keyword>
<evidence type="ECO:0000256" key="1">
    <source>
        <dbReference type="ARBA" id="ARBA00001971"/>
    </source>
</evidence>
<dbReference type="Proteomes" id="UP001162483">
    <property type="component" value="Unassembled WGS sequence"/>
</dbReference>
<dbReference type="InterPro" id="IPR017972">
    <property type="entry name" value="Cyt_P450_CS"/>
</dbReference>
<dbReference type="Gene3D" id="1.10.630.10">
    <property type="entry name" value="Cytochrome P450"/>
    <property type="match status" value="1"/>
</dbReference>
<comment type="similarity">
    <text evidence="2 6">Belongs to the cytochrome P450 family.</text>
</comment>
<keyword evidence="5 6" id="KW-0408">Iron</keyword>
<evidence type="ECO:0000256" key="3">
    <source>
        <dbReference type="ARBA" id="ARBA00022617"/>
    </source>
</evidence>
<keyword evidence="4 6" id="KW-0479">Metal-binding</keyword>
<dbReference type="InterPro" id="IPR050182">
    <property type="entry name" value="Cytochrome_P450_fam2"/>
</dbReference>
<dbReference type="InterPro" id="IPR001128">
    <property type="entry name" value="Cyt_P450"/>
</dbReference>
<reference evidence="7" key="1">
    <citation type="submission" date="2023-05" db="EMBL/GenBank/DDBJ databases">
        <authorList>
            <person name="Stuckert A."/>
        </authorList>
    </citation>
    <scope>NUCLEOTIDE SEQUENCE</scope>
</reference>
<evidence type="ECO:0000256" key="5">
    <source>
        <dbReference type="ARBA" id="ARBA00023004"/>
    </source>
</evidence>